<sequence>MDLRQILNPRADGDVAESMILDRHPPTTTSKVPHPPPAEPSSTPDPMGTKGMTSMNTSHTLPPLGDSGYASPTSTKDYSRLPGSDMAADTNQSSNLWHWEHTAAERVGAFDAIVEKCWGHLPDASKKSLAQAEMNRLHALANKHQAFPQILDAIPLPLDAPGSPTIKGAGSPVPSVATSVSSLSSLNSIQMLEIDKAIAKIKGRSSSVTADTPGLSPSGNALAAYGLGAEPRESNALFPNSSELFKDFLNGIKNIVVPSAPRDFLSDYRKYNILTRNLVLQVTNRIRMNPLIPEFVTTPPVKSFGINFVSVAGDEDATSPYVMFLDKTAGVLVKNDSGVTKADVCNALENHLTAPWPPKVCPLSFDQGTMSKSEPMPAGLPLFVRSAVDQKGTLQALGYDGEGSPLWAGNPEIFVFCAPLSEDFVEKMGFEDDLVRR</sequence>
<name>A0AA39WVM9_9PEZI</name>
<comment type="caution">
    <text evidence="2">The sequence shown here is derived from an EMBL/GenBank/DDBJ whole genome shotgun (WGS) entry which is preliminary data.</text>
</comment>
<accession>A0AA39WVM9</accession>
<feature type="compositionally biased region" description="Polar residues" evidence="1">
    <location>
        <begin position="51"/>
        <end position="60"/>
    </location>
</feature>
<organism evidence="2 3">
    <name type="scientific">Immersiella caudata</name>
    <dbReference type="NCBI Taxonomy" id="314043"/>
    <lineage>
        <taxon>Eukaryota</taxon>
        <taxon>Fungi</taxon>
        <taxon>Dikarya</taxon>
        <taxon>Ascomycota</taxon>
        <taxon>Pezizomycotina</taxon>
        <taxon>Sordariomycetes</taxon>
        <taxon>Sordariomycetidae</taxon>
        <taxon>Sordariales</taxon>
        <taxon>Lasiosphaeriaceae</taxon>
        <taxon>Immersiella</taxon>
    </lineage>
</organism>
<evidence type="ECO:0000313" key="2">
    <source>
        <dbReference type="EMBL" id="KAK0622420.1"/>
    </source>
</evidence>
<keyword evidence="3" id="KW-1185">Reference proteome</keyword>
<dbReference type="AlphaFoldDB" id="A0AA39WVM9"/>
<feature type="region of interest" description="Disordered" evidence="1">
    <location>
        <begin position="1"/>
        <end position="90"/>
    </location>
</feature>
<gene>
    <name evidence="2" type="ORF">B0T14DRAFT_563872</name>
</gene>
<proteinExistence type="predicted"/>
<dbReference type="EMBL" id="JAULSU010000003">
    <property type="protein sequence ID" value="KAK0622420.1"/>
    <property type="molecule type" value="Genomic_DNA"/>
</dbReference>
<protein>
    <submittedName>
        <fullName evidence="2">Uncharacterized protein</fullName>
    </submittedName>
</protein>
<evidence type="ECO:0000313" key="3">
    <source>
        <dbReference type="Proteomes" id="UP001175000"/>
    </source>
</evidence>
<reference evidence="2" key="1">
    <citation type="submission" date="2023-06" db="EMBL/GenBank/DDBJ databases">
        <title>Genome-scale phylogeny and comparative genomics of the fungal order Sordariales.</title>
        <authorList>
            <consortium name="Lawrence Berkeley National Laboratory"/>
            <person name="Hensen N."/>
            <person name="Bonometti L."/>
            <person name="Westerberg I."/>
            <person name="Brannstrom I.O."/>
            <person name="Guillou S."/>
            <person name="Cros-Aarteil S."/>
            <person name="Calhoun S."/>
            <person name="Haridas S."/>
            <person name="Kuo A."/>
            <person name="Mondo S."/>
            <person name="Pangilinan J."/>
            <person name="Riley R."/>
            <person name="Labutti K."/>
            <person name="Andreopoulos B."/>
            <person name="Lipzen A."/>
            <person name="Chen C."/>
            <person name="Yanf M."/>
            <person name="Daum C."/>
            <person name="Ng V."/>
            <person name="Clum A."/>
            <person name="Steindorff A."/>
            <person name="Ohm R."/>
            <person name="Martin F."/>
            <person name="Silar P."/>
            <person name="Natvig D."/>
            <person name="Lalanne C."/>
            <person name="Gautier V."/>
            <person name="Ament-Velasquez S.L."/>
            <person name="Kruys A."/>
            <person name="Hutchinson M.I."/>
            <person name="Powell A.J."/>
            <person name="Barry K."/>
            <person name="Miller A.N."/>
            <person name="Grigoriev I.V."/>
            <person name="Debuchy R."/>
            <person name="Gladieux P."/>
            <person name="Thoren M.H."/>
            <person name="Johannesson H."/>
        </authorList>
    </citation>
    <scope>NUCLEOTIDE SEQUENCE</scope>
    <source>
        <strain evidence="2">CBS 606.72</strain>
    </source>
</reference>
<dbReference type="Proteomes" id="UP001175000">
    <property type="component" value="Unassembled WGS sequence"/>
</dbReference>
<evidence type="ECO:0000256" key="1">
    <source>
        <dbReference type="SAM" id="MobiDB-lite"/>
    </source>
</evidence>